<feature type="compositionally biased region" description="Polar residues" evidence="12">
    <location>
        <begin position="250"/>
        <end position="260"/>
    </location>
</feature>
<dbReference type="PANTHER" id="PTHR33254:SF4">
    <property type="entry name" value="4-HYDROXY-4-METHYL-2-OXOGLUTARATE ALDOLASE 3-RELATED"/>
    <property type="match status" value="1"/>
</dbReference>
<dbReference type="InterPro" id="IPR005493">
    <property type="entry name" value="RraA/RraA-like"/>
</dbReference>
<evidence type="ECO:0000259" key="13">
    <source>
        <dbReference type="Pfam" id="PF02320"/>
    </source>
</evidence>
<protein>
    <recommendedName>
        <fullName evidence="9">Cytochrome b-c1 complex subunit 6, mitochondrial</fullName>
    </recommendedName>
    <alternativeName>
        <fullName evidence="10">Complex III subunit 6</fullName>
    </alternativeName>
</protein>
<keyword evidence="4" id="KW-0679">Respiratory chain</keyword>
<evidence type="ECO:0000256" key="1">
    <source>
        <dbReference type="ARBA" id="ARBA00004137"/>
    </source>
</evidence>
<dbReference type="GO" id="GO:0008948">
    <property type="term" value="F:oxaloacetate decarboxylase activity"/>
    <property type="evidence" value="ECO:0007669"/>
    <property type="project" value="TreeGrafter"/>
</dbReference>
<keyword evidence="3" id="KW-0813">Transport</keyword>
<evidence type="ECO:0000256" key="3">
    <source>
        <dbReference type="ARBA" id="ARBA00022448"/>
    </source>
</evidence>
<evidence type="ECO:0000256" key="8">
    <source>
        <dbReference type="ARBA" id="ARBA00023136"/>
    </source>
</evidence>
<evidence type="ECO:0000256" key="2">
    <source>
        <dbReference type="ARBA" id="ARBA00006498"/>
    </source>
</evidence>
<feature type="domain" description="Ubiquinol-cytochrome C reductase hinge" evidence="13">
    <location>
        <begin position="362"/>
        <end position="429"/>
    </location>
</feature>
<evidence type="ECO:0000256" key="11">
    <source>
        <dbReference type="PIRSR" id="PIRSR605493-1"/>
    </source>
</evidence>
<feature type="binding site" evidence="11">
    <location>
        <position position="139"/>
    </location>
    <ligand>
        <name>substrate</name>
    </ligand>
</feature>
<dbReference type="AlphaFoldDB" id="A0AAN6RI08"/>
<evidence type="ECO:0000256" key="5">
    <source>
        <dbReference type="ARBA" id="ARBA00022792"/>
    </source>
</evidence>
<evidence type="ECO:0000256" key="7">
    <source>
        <dbReference type="ARBA" id="ARBA00023128"/>
    </source>
</evidence>
<dbReference type="Gene3D" id="1.10.287.20">
    <property type="entry name" value="Ubiquinol-cytochrome C reductase hinge domain"/>
    <property type="match status" value="1"/>
</dbReference>
<evidence type="ECO:0000256" key="10">
    <source>
        <dbReference type="ARBA" id="ARBA00044246"/>
    </source>
</evidence>
<dbReference type="FunFam" id="1.10.287.20:FF:000003">
    <property type="entry name" value="Cytochrome b-c1 complex subunit 6"/>
    <property type="match status" value="1"/>
</dbReference>
<dbReference type="InterPro" id="IPR036811">
    <property type="entry name" value="Ubol_cytC_Rdtase_hinge_dom_sf"/>
</dbReference>
<evidence type="ECO:0000313" key="15">
    <source>
        <dbReference type="Proteomes" id="UP001280581"/>
    </source>
</evidence>
<dbReference type="PANTHER" id="PTHR33254">
    <property type="entry name" value="4-HYDROXY-4-METHYL-2-OXOGLUTARATE ALDOLASE 3-RELATED"/>
    <property type="match status" value="1"/>
</dbReference>
<dbReference type="InterPro" id="IPR023184">
    <property type="entry name" value="Ubol_cytC_Rdtase_hinge_dom"/>
</dbReference>
<dbReference type="Gene3D" id="3.50.30.40">
    <property type="entry name" value="Ribonuclease E inhibitor RraA/RraA-like"/>
    <property type="match status" value="1"/>
</dbReference>
<evidence type="ECO:0000256" key="6">
    <source>
        <dbReference type="ARBA" id="ARBA00022982"/>
    </source>
</evidence>
<dbReference type="SUPFAM" id="SSF89562">
    <property type="entry name" value="RraA-like"/>
    <property type="match status" value="1"/>
</dbReference>
<evidence type="ECO:0000256" key="12">
    <source>
        <dbReference type="SAM" id="MobiDB-lite"/>
    </source>
</evidence>
<dbReference type="Pfam" id="PF02320">
    <property type="entry name" value="UCR_hinge"/>
    <property type="match status" value="1"/>
</dbReference>
<keyword evidence="11" id="KW-0460">Magnesium</keyword>
<comment type="subcellular location">
    <subcellularLocation>
        <location evidence="1">Mitochondrion inner membrane</location>
        <topology evidence="1">Peripheral membrane protein</topology>
        <orientation evidence="1">Intermembrane side</orientation>
    </subcellularLocation>
</comment>
<accession>A0AAN6RI08</accession>
<dbReference type="CDD" id="cd16841">
    <property type="entry name" value="RraA_family"/>
    <property type="match status" value="1"/>
</dbReference>
<feature type="compositionally biased region" description="Basic and acidic residues" evidence="12">
    <location>
        <begin position="361"/>
        <end position="373"/>
    </location>
</feature>
<dbReference type="SUPFAM" id="SSF81531">
    <property type="entry name" value="Non-heme 11 kDa protein of cytochrome bc1 complex (Ubiquinol-cytochrome c reductase)"/>
    <property type="match status" value="1"/>
</dbReference>
<feature type="region of interest" description="Disordered" evidence="12">
    <location>
        <begin position="246"/>
        <end position="265"/>
    </location>
</feature>
<dbReference type="GO" id="GO:0005743">
    <property type="term" value="C:mitochondrial inner membrane"/>
    <property type="evidence" value="ECO:0007669"/>
    <property type="project" value="UniProtKB-SubCell"/>
</dbReference>
<dbReference type="InterPro" id="IPR036704">
    <property type="entry name" value="RraA/RraA-like_sf"/>
</dbReference>
<dbReference type="GO" id="GO:0046872">
    <property type="term" value="F:metal ion binding"/>
    <property type="evidence" value="ECO:0007669"/>
    <property type="project" value="UniProtKB-KW"/>
</dbReference>
<comment type="similarity">
    <text evidence="2">Belongs to the UQCRH/QCR6 family.</text>
</comment>
<keyword evidence="15" id="KW-1185">Reference proteome</keyword>
<keyword evidence="6" id="KW-0249">Electron transport</keyword>
<evidence type="ECO:0000313" key="14">
    <source>
        <dbReference type="EMBL" id="KAK3210066.1"/>
    </source>
</evidence>
<feature type="compositionally biased region" description="Acidic residues" evidence="12">
    <location>
        <begin position="347"/>
        <end position="360"/>
    </location>
</feature>
<reference evidence="14 15" key="1">
    <citation type="submission" date="2021-02" db="EMBL/GenBank/DDBJ databases">
        <title>Genome assembly of Pseudopithomyces chartarum.</title>
        <authorList>
            <person name="Jauregui R."/>
            <person name="Singh J."/>
            <person name="Voisey C."/>
        </authorList>
    </citation>
    <scope>NUCLEOTIDE SEQUENCE [LARGE SCALE GENOMIC DNA]</scope>
    <source>
        <strain evidence="14 15">AGR01</strain>
    </source>
</reference>
<dbReference type="Pfam" id="PF03737">
    <property type="entry name" value="RraA-like"/>
    <property type="match status" value="1"/>
</dbReference>
<proteinExistence type="inferred from homology"/>
<dbReference type="GO" id="GO:0047443">
    <property type="term" value="F:4-hydroxy-4-methyl-2-oxoglutarate aldolase activity"/>
    <property type="evidence" value="ECO:0007669"/>
    <property type="project" value="TreeGrafter"/>
</dbReference>
<comment type="caution">
    <text evidence="14">The sequence shown here is derived from an EMBL/GenBank/DDBJ whole genome shotgun (WGS) entry which is preliminary data.</text>
</comment>
<feature type="region of interest" description="Disordered" evidence="12">
    <location>
        <begin position="292"/>
        <end position="384"/>
    </location>
</feature>
<evidence type="ECO:0000256" key="4">
    <source>
        <dbReference type="ARBA" id="ARBA00022660"/>
    </source>
</evidence>
<feature type="binding site" evidence="11">
    <location>
        <position position="140"/>
    </location>
    <ligand>
        <name>Mg(2+)</name>
        <dbReference type="ChEBI" id="CHEBI:18420"/>
    </ligand>
</feature>
<organism evidence="14 15">
    <name type="scientific">Pseudopithomyces chartarum</name>
    <dbReference type="NCBI Taxonomy" id="1892770"/>
    <lineage>
        <taxon>Eukaryota</taxon>
        <taxon>Fungi</taxon>
        <taxon>Dikarya</taxon>
        <taxon>Ascomycota</taxon>
        <taxon>Pezizomycotina</taxon>
        <taxon>Dothideomycetes</taxon>
        <taxon>Pleosporomycetidae</taxon>
        <taxon>Pleosporales</taxon>
        <taxon>Massarineae</taxon>
        <taxon>Didymosphaeriaceae</taxon>
        <taxon>Pseudopithomyces</taxon>
    </lineage>
</organism>
<dbReference type="EMBL" id="WVTA01000005">
    <property type="protein sequence ID" value="KAK3210066.1"/>
    <property type="molecule type" value="Genomic_DNA"/>
</dbReference>
<keyword evidence="5" id="KW-0999">Mitochondrion inner membrane</keyword>
<feature type="compositionally biased region" description="Low complexity" evidence="12">
    <location>
        <begin position="306"/>
        <end position="317"/>
    </location>
</feature>
<sequence length="429" mass="46006">MSSTKRQELLRYSACDQIADALLKLQVPGAGFLPDVVPMAHRSSTPIPRPERVMAPAATFFMVSKATASFPNPTPPEDDAWRQSSVGSNASPYADFTYEDSVAVISQPPGQACAVVGGIMGARMKHRGVQGIVVDGRIRDLVSLAETGLPVWSKGTSVVGAGAETKFQAWNCPLRIGETIVKPGDLVMMDPLENGVVVIPQDKVDEVLELLPKLVAADEKVLRDVEAGVSVAEAFMRHRNTLAAIPLPSQPSRTANSSVNPPSPHVHASLSVNYPPSATMGITDFFSDVWETFSHPSPDAEAPPQGGASTGTPASGTDEQSDEEAEVNKQDAKKGGEGEQGHKPSSADEDEEEEEEEEEPQDPKDVLEKECAESKTCSGPKHHYDECVERVTGQIENDGKAKEDCVEEFFHLAHCATQCAAPKLFAQLK</sequence>
<feature type="compositionally biased region" description="Basic and acidic residues" evidence="12">
    <location>
        <begin position="326"/>
        <end position="346"/>
    </location>
</feature>
<keyword evidence="8" id="KW-0472">Membrane</keyword>
<keyword evidence="7" id="KW-0496">Mitochondrion</keyword>
<keyword evidence="11" id="KW-0479">Metal-binding</keyword>
<name>A0AAN6RI08_9PLEO</name>
<gene>
    <name evidence="14" type="ORF">GRF29_44g1500670</name>
</gene>
<feature type="binding site" evidence="11">
    <location>
        <begin position="117"/>
        <end position="120"/>
    </location>
    <ligand>
        <name>substrate</name>
    </ligand>
</feature>
<evidence type="ECO:0000256" key="9">
    <source>
        <dbReference type="ARBA" id="ARBA00044155"/>
    </source>
</evidence>
<comment type="cofactor">
    <cofactor evidence="11">
        <name>Mg(2+)</name>
        <dbReference type="ChEBI" id="CHEBI:18420"/>
    </cofactor>
</comment>
<dbReference type="Proteomes" id="UP001280581">
    <property type="component" value="Unassembled WGS sequence"/>
</dbReference>